<evidence type="ECO:0000313" key="6">
    <source>
        <dbReference type="EMBL" id="ATW28078.1"/>
    </source>
</evidence>
<dbReference type="KEGG" id="fwa:DCMF_27965"/>
<keyword evidence="3" id="KW-0804">Transcription</keyword>
<protein>
    <recommendedName>
        <fullName evidence="5">HTH tetR-type domain-containing protein</fullName>
    </recommendedName>
</protein>
<evidence type="ECO:0000256" key="1">
    <source>
        <dbReference type="ARBA" id="ARBA00023015"/>
    </source>
</evidence>
<dbReference type="Pfam" id="PF00440">
    <property type="entry name" value="TetR_N"/>
    <property type="match status" value="1"/>
</dbReference>
<feature type="DNA-binding region" description="H-T-H motif" evidence="4">
    <location>
        <begin position="29"/>
        <end position="48"/>
    </location>
</feature>
<dbReference type="GO" id="GO:0000976">
    <property type="term" value="F:transcription cis-regulatory region binding"/>
    <property type="evidence" value="ECO:0007669"/>
    <property type="project" value="TreeGrafter"/>
</dbReference>
<evidence type="ECO:0000256" key="4">
    <source>
        <dbReference type="PROSITE-ProRule" id="PRU00335"/>
    </source>
</evidence>
<dbReference type="PANTHER" id="PTHR30055:SF223">
    <property type="entry name" value="HTH-TYPE TRANSCRIPTIONAL REGULATOR UIDR"/>
    <property type="match status" value="1"/>
</dbReference>
<dbReference type="Gene3D" id="1.10.357.10">
    <property type="entry name" value="Tetracycline Repressor, domain 2"/>
    <property type="match status" value="1"/>
</dbReference>
<dbReference type="EMBL" id="CP017634">
    <property type="protein sequence ID" value="ATW28078.1"/>
    <property type="molecule type" value="Genomic_DNA"/>
</dbReference>
<dbReference type="RefSeq" id="WP_148137484.1">
    <property type="nucleotide sequence ID" value="NZ_CP017634.1"/>
</dbReference>
<evidence type="ECO:0000259" key="5">
    <source>
        <dbReference type="PROSITE" id="PS50977"/>
    </source>
</evidence>
<dbReference type="PROSITE" id="PS50977">
    <property type="entry name" value="HTH_TETR_2"/>
    <property type="match status" value="1"/>
</dbReference>
<dbReference type="Proteomes" id="UP000323521">
    <property type="component" value="Chromosome"/>
</dbReference>
<dbReference type="InterPro" id="IPR009057">
    <property type="entry name" value="Homeodomain-like_sf"/>
</dbReference>
<evidence type="ECO:0000256" key="3">
    <source>
        <dbReference type="ARBA" id="ARBA00023163"/>
    </source>
</evidence>
<sequence length="208" mass="24475">MATQSQRKLERLLEKAEALFWKYGYNGVSVDQIAHEAGISKMTVYKHFPSKEDLFIEVLMKYSMVHTNKIMEIIGQNYHTFDKVECLYTYILQISRQTPAILSKDIMERPNVLAKLMPFKEQKTLEMWRYILEDGIRKGEIRPLDVEFVSNLLLHLPTAFAVKRDYYMDESKRLKMLNSFFDFLKYGLLGSIESPQQLKKEEGAEDEK</sequence>
<organism evidence="6 7">
    <name type="scientific">Formimonas warabiya</name>
    <dbReference type="NCBI Taxonomy" id="1761012"/>
    <lineage>
        <taxon>Bacteria</taxon>
        <taxon>Bacillati</taxon>
        <taxon>Bacillota</taxon>
        <taxon>Clostridia</taxon>
        <taxon>Eubacteriales</taxon>
        <taxon>Peptococcaceae</taxon>
        <taxon>Candidatus Formimonas</taxon>
    </lineage>
</organism>
<feature type="domain" description="HTH tetR-type" evidence="5">
    <location>
        <begin position="6"/>
        <end position="66"/>
    </location>
</feature>
<dbReference type="AlphaFoldDB" id="A0A3G1L0A4"/>
<dbReference type="FunFam" id="1.10.10.60:FF:000141">
    <property type="entry name" value="TetR family transcriptional regulator"/>
    <property type="match status" value="1"/>
</dbReference>
<dbReference type="GO" id="GO:0003700">
    <property type="term" value="F:DNA-binding transcription factor activity"/>
    <property type="evidence" value="ECO:0007669"/>
    <property type="project" value="TreeGrafter"/>
</dbReference>
<dbReference type="SUPFAM" id="SSF46689">
    <property type="entry name" value="Homeodomain-like"/>
    <property type="match status" value="1"/>
</dbReference>
<dbReference type="OrthoDB" id="9812134at2"/>
<dbReference type="GO" id="GO:0045892">
    <property type="term" value="P:negative regulation of DNA-templated transcription"/>
    <property type="evidence" value="ECO:0007669"/>
    <property type="project" value="UniProtKB-ARBA"/>
</dbReference>
<dbReference type="Gene3D" id="1.10.10.60">
    <property type="entry name" value="Homeodomain-like"/>
    <property type="match status" value="1"/>
</dbReference>
<dbReference type="SUPFAM" id="SSF48498">
    <property type="entry name" value="Tetracyclin repressor-like, C-terminal domain"/>
    <property type="match status" value="1"/>
</dbReference>
<dbReference type="InterPro" id="IPR001647">
    <property type="entry name" value="HTH_TetR"/>
</dbReference>
<evidence type="ECO:0000256" key="2">
    <source>
        <dbReference type="ARBA" id="ARBA00023125"/>
    </source>
</evidence>
<proteinExistence type="predicted"/>
<evidence type="ECO:0000313" key="7">
    <source>
        <dbReference type="Proteomes" id="UP000323521"/>
    </source>
</evidence>
<name>A0A3G1L0A4_FORW1</name>
<accession>A0A3G1L0A4</accession>
<keyword evidence="2 4" id="KW-0238">DNA-binding</keyword>
<dbReference type="InterPro" id="IPR036271">
    <property type="entry name" value="Tet_transcr_reg_TetR-rel_C_sf"/>
</dbReference>
<dbReference type="PRINTS" id="PR00455">
    <property type="entry name" value="HTHTETR"/>
</dbReference>
<reference evidence="6 7" key="1">
    <citation type="submission" date="2016-10" db="EMBL/GenBank/DDBJ databases">
        <title>Complete Genome Sequence of Peptococcaceae strain DCMF.</title>
        <authorList>
            <person name="Edwards R.J."/>
            <person name="Holland S.I."/>
            <person name="Deshpande N.P."/>
            <person name="Wong Y.K."/>
            <person name="Ertan H."/>
            <person name="Manefield M."/>
            <person name="Russell T.L."/>
            <person name="Lee M.J."/>
        </authorList>
    </citation>
    <scope>NUCLEOTIDE SEQUENCE [LARGE SCALE GENOMIC DNA]</scope>
    <source>
        <strain evidence="6 7">DCMF</strain>
    </source>
</reference>
<dbReference type="PANTHER" id="PTHR30055">
    <property type="entry name" value="HTH-TYPE TRANSCRIPTIONAL REGULATOR RUTR"/>
    <property type="match status" value="1"/>
</dbReference>
<keyword evidence="1" id="KW-0805">Transcription regulation</keyword>
<gene>
    <name evidence="6" type="ORF">DCMF_27965</name>
</gene>
<dbReference type="InterPro" id="IPR050109">
    <property type="entry name" value="HTH-type_TetR-like_transc_reg"/>
</dbReference>
<keyword evidence="7" id="KW-1185">Reference proteome</keyword>